<proteinExistence type="predicted"/>
<dbReference type="GO" id="GO:0003723">
    <property type="term" value="F:RNA binding"/>
    <property type="evidence" value="ECO:0007669"/>
    <property type="project" value="InterPro"/>
</dbReference>
<dbReference type="EMBL" id="MKZY01000006">
    <property type="protein sequence ID" value="OOO07385.1"/>
    <property type="molecule type" value="Genomic_DNA"/>
</dbReference>
<feature type="chain" id="PRO_5013272723" evidence="4">
    <location>
        <begin position="16"/>
        <end position="198"/>
    </location>
</feature>
<evidence type="ECO:0000256" key="4">
    <source>
        <dbReference type="SAM" id="SignalP"/>
    </source>
</evidence>
<dbReference type="InterPro" id="IPR016191">
    <property type="entry name" value="Ribonuclease/ribotoxin"/>
</dbReference>
<comment type="caution">
    <text evidence="5">The sequence shown here is derived from an EMBL/GenBank/DDBJ whole genome shotgun (WGS) entry which is preliminary data.</text>
</comment>
<accession>A0A1S9DE97</accession>
<dbReference type="OrthoDB" id="5425539at2759"/>
<organism evidence="5 6">
    <name type="scientific">Aspergillus oryzae</name>
    <name type="common">Yellow koji mold</name>
    <dbReference type="NCBI Taxonomy" id="5062"/>
    <lineage>
        <taxon>Eukaryota</taxon>
        <taxon>Fungi</taxon>
        <taxon>Dikarya</taxon>
        <taxon>Ascomycota</taxon>
        <taxon>Pezizomycotina</taxon>
        <taxon>Eurotiomycetes</taxon>
        <taxon>Eurotiomycetidae</taxon>
        <taxon>Eurotiales</taxon>
        <taxon>Aspergillaceae</taxon>
        <taxon>Aspergillus</taxon>
        <taxon>Aspergillus subgen. Circumdati</taxon>
    </lineage>
</organism>
<dbReference type="OMA" id="YCGTIYH"/>
<evidence type="ECO:0000313" key="6">
    <source>
        <dbReference type="Proteomes" id="UP000190312"/>
    </source>
</evidence>
<keyword evidence="2" id="KW-0378">Hydrolase</keyword>
<name>A0A1S9DE97_ASPOZ</name>
<dbReference type="Proteomes" id="UP000190312">
    <property type="component" value="Unassembled WGS sequence"/>
</dbReference>
<sequence length="198" mass="21412">MKISVALGLISLALAVPRPPSPALSDTGVSNYNNVNNAAPPNQRPASPAQSNTQPATPNPVPANIEGLDTSYSVKCGRSTFPGADIHRAISLGVDLDRNGKQLGTFPHDYTNYENFNFLNKECNGKGGLRRREIPIVRGGYFNGKLDAKDNVFRAIYLHNIWETADGQGKVPAIYCGTIYHPKGAQTFQGCDVRKVKS</sequence>
<feature type="region of interest" description="Disordered" evidence="3">
    <location>
        <begin position="20"/>
        <end position="64"/>
    </location>
</feature>
<dbReference type="Gene3D" id="3.10.450.30">
    <property type="entry name" value="Microbial ribonucleases"/>
    <property type="match status" value="1"/>
</dbReference>
<dbReference type="GO" id="GO:0004540">
    <property type="term" value="F:RNA nuclease activity"/>
    <property type="evidence" value="ECO:0007669"/>
    <property type="project" value="InterPro"/>
</dbReference>
<keyword evidence="4" id="KW-0732">Signal</keyword>
<evidence type="ECO:0000256" key="3">
    <source>
        <dbReference type="SAM" id="MobiDB-lite"/>
    </source>
</evidence>
<feature type="signal peptide" evidence="4">
    <location>
        <begin position="1"/>
        <end position="15"/>
    </location>
</feature>
<protein>
    <submittedName>
        <fullName evidence="5">Uncharacterized protein</fullName>
    </submittedName>
</protein>
<keyword evidence="1" id="KW-0540">Nuclease</keyword>
<dbReference type="SUPFAM" id="SSF53933">
    <property type="entry name" value="Microbial ribonucleases"/>
    <property type="match status" value="1"/>
</dbReference>
<dbReference type="GO" id="GO:0016787">
    <property type="term" value="F:hydrolase activity"/>
    <property type="evidence" value="ECO:0007669"/>
    <property type="project" value="UniProtKB-KW"/>
</dbReference>
<evidence type="ECO:0000256" key="2">
    <source>
        <dbReference type="ARBA" id="ARBA00022801"/>
    </source>
</evidence>
<evidence type="ECO:0000313" key="5">
    <source>
        <dbReference type="EMBL" id="OOO07385.1"/>
    </source>
</evidence>
<evidence type="ECO:0000256" key="1">
    <source>
        <dbReference type="ARBA" id="ARBA00022722"/>
    </source>
</evidence>
<dbReference type="AlphaFoldDB" id="A0A1S9DE97"/>
<feature type="compositionally biased region" description="Low complexity" evidence="3">
    <location>
        <begin position="31"/>
        <end position="49"/>
    </location>
</feature>
<reference evidence="5 6" key="1">
    <citation type="submission" date="2016-10" db="EMBL/GenBank/DDBJ databases">
        <title>Genome sequencing of Aspergillus oryzae BCC7051.</title>
        <authorList>
            <person name="Thammarongtham C."/>
            <person name="Vorapreeda T."/>
            <person name="Nookaew I."/>
            <person name="Srisuk T."/>
            <person name="Land M."/>
            <person name="Jeennor S."/>
            <person name="Laoteng K."/>
        </authorList>
    </citation>
    <scope>NUCLEOTIDE SEQUENCE [LARGE SCALE GENOMIC DNA]</scope>
    <source>
        <strain evidence="5 6">BCC7051</strain>
    </source>
</reference>
<dbReference type="VEuPathDB" id="FungiDB:AO090010000076"/>
<gene>
    <name evidence="5" type="ORF">OAory_01038850</name>
</gene>